<feature type="coiled-coil region" evidence="1">
    <location>
        <begin position="52"/>
        <end position="79"/>
    </location>
</feature>
<keyword evidence="1" id="KW-0175">Coiled coil</keyword>
<dbReference type="SUPFAM" id="SSF101262">
    <property type="entry name" value="Methenyltetrahydrofolate cyclohydrolase-like"/>
    <property type="match status" value="1"/>
</dbReference>
<gene>
    <name evidence="3" type="ORF">JYK00_09075</name>
</gene>
<evidence type="ECO:0000313" key="4">
    <source>
        <dbReference type="Proteomes" id="UP000671862"/>
    </source>
</evidence>
<feature type="domain" description="Cyclodeaminase/cyclohydrolase" evidence="2">
    <location>
        <begin position="7"/>
        <end position="183"/>
    </location>
</feature>
<dbReference type="Proteomes" id="UP000671862">
    <property type="component" value="Chromosome"/>
</dbReference>
<sequence>MELKNMTLKEFCDKVAEKSPVPGGGAVGAIVASLAASLNQMVANLTIGKKKYEEYEEIMEEVLENMELSRRRLQDIADRDIRAFNKVMEAFKIPKDNPERKEKLEHALKEAADVPFELARESRNVMKYTEITCKWGNKNAISDAFSAAELSLAAFKIAMYNVLINLKSIKDSAFVKHYEEELKELKGEIEGIYNNIKELIAANGFEI</sequence>
<dbReference type="Gene3D" id="1.20.120.680">
    <property type="entry name" value="Formiminotetrahydrofolate cyclodeaminase monomer, up-and-down helical bundle"/>
    <property type="match status" value="1"/>
</dbReference>
<proteinExistence type="predicted"/>
<dbReference type="EMBL" id="CP071446">
    <property type="protein sequence ID" value="QTA37859.1"/>
    <property type="molecule type" value="Genomic_DNA"/>
</dbReference>
<evidence type="ECO:0000259" key="2">
    <source>
        <dbReference type="Pfam" id="PF04961"/>
    </source>
</evidence>
<dbReference type="RefSeq" id="WP_207566580.1">
    <property type="nucleotide sequence ID" value="NZ_CP071446.1"/>
</dbReference>
<dbReference type="InterPro" id="IPR007044">
    <property type="entry name" value="Cyclodeamin/CycHdrlase"/>
</dbReference>
<reference evidence="3 4" key="1">
    <citation type="submission" date="2021-03" db="EMBL/GenBank/DDBJ databases">
        <title>Thermosipho ferrireducens sp.nov., an anaerobic thermophilic iron-reducing bacterium isolated from a deep-sea hydrothermal sulfide deposits.</title>
        <authorList>
            <person name="Zeng X."/>
            <person name="Chen Y."/>
            <person name="Shao Z."/>
        </authorList>
    </citation>
    <scope>NUCLEOTIDE SEQUENCE [LARGE SCALE GENOMIC DNA]</scope>
    <source>
        <strain evidence="3 4">JL129W03</strain>
    </source>
</reference>
<name>A0ABX7S6N2_9BACT</name>
<dbReference type="InterPro" id="IPR036178">
    <property type="entry name" value="Formintransfe-cycloase-like_sf"/>
</dbReference>
<protein>
    <submittedName>
        <fullName evidence="3">Cyclodeaminase/cyclohydrolase family protein</fullName>
    </submittedName>
</protein>
<evidence type="ECO:0000313" key="3">
    <source>
        <dbReference type="EMBL" id="QTA37859.1"/>
    </source>
</evidence>
<accession>A0ABX7S6N2</accession>
<organism evidence="3 4">
    <name type="scientific">Thermosipho ferrireducens</name>
    <dbReference type="NCBI Taxonomy" id="2571116"/>
    <lineage>
        <taxon>Bacteria</taxon>
        <taxon>Thermotogati</taxon>
        <taxon>Thermotogota</taxon>
        <taxon>Thermotogae</taxon>
        <taxon>Thermotogales</taxon>
        <taxon>Fervidobacteriaceae</taxon>
        <taxon>Thermosipho</taxon>
    </lineage>
</organism>
<feature type="coiled-coil region" evidence="1">
    <location>
        <begin position="175"/>
        <end position="202"/>
    </location>
</feature>
<dbReference type="Pfam" id="PF04961">
    <property type="entry name" value="FTCD_C"/>
    <property type="match status" value="1"/>
</dbReference>
<evidence type="ECO:0000256" key="1">
    <source>
        <dbReference type="SAM" id="Coils"/>
    </source>
</evidence>
<keyword evidence="4" id="KW-1185">Reference proteome</keyword>